<evidence type="ECO:0008006" key="3">
    <source>
        <dbReference type="Google" id="ProtNLM"/>
    </source>
</evidence>
<evidence type="ECO:0000313" key="2">
    <source>
        <dbReference type="Proteomes" id="UP000050996"/>
    </source>
</evidence>
<evidence type="ECO:0000313" key="1">
    <source>
        <dbReference type="EMBL" id="KQL19085.1"/>
    </source>
</evidence>
<keyword evidence="2" id="KW-1185">Reference proteome</keyword>
<gene>
    <name evidence="1" type="ORF">AN957_11145</name>
</gene>
<dbReference type="Proteomes" id="UP000050996">
    <property type="component" value="Unassembled WGS sequence"/>
</dbReference>
<dbReference type="RefSeq" id="WP_056684121.1">
    <property type="nucleotide sequence ID" value="NZ_LJIX01000006.1"/>
</dbReference>
<organism evidence="1 2">
    <name type="scientific">Cytobacillus solani</name>
    <dbReference type="NCBI Taxonomy" id="1637975"/>
    <lineage>
        <taxon>Bacteria</taxon>
        <taxon>Bacillati</taxon>
        <taxon>Bacillota</taxon>
        <taxon>Bacilli</taxon>
        <taxon>Bacillales</taxon>
        <taxon>Bacillaceae</taxon>
        <taxon>Cytobacillus</taxon>
    </lineage>
</organism>
<name>A0A0Q3T6H3_9BACI</name>
<reference evidence="1 2" key="1">
    <citation type="submission" date="2015-09" db="EMBL/GenBank/DDBJ databases">
        <title>Genome sequencing project for genomic taxonomy and phylogenomics of Bacillus-like bacteria.</title>
        <authorList>
            <person name="Liu B."/>
            <person name="Wang J."/>
            <person name="Zhu Y."/>
            <person name="Liu G."/>
            <person name="Chen Q."/>
            <person name="Chen Z."/>
            <person name="Lan J."/>
            <person name="Che J."/>
            <person name="Ge C."/>
            <person name="Shi H."/>
            <person name="Pan Z."/>
            <person name="Liu X."/>
        </authorList>
    </citation>
    <scope>NUCLEOTIDE SEQUENCE [LARGE SCALE GENOMIC DNA]</scope>
    <source>
        <strain evidence="1 2">FJAT-18043</strain>
    </source>
</reference>
<dbReference type="AlphaFoldDB" id="A0A0Q3T6H3"/>
<accession>A0A0Q3T6H3</accession>
<protein>
    <recommendedName>
        <fullName evidence="3">CRISPR-associated protein</fullName>
    </recommendedName>
</protein>
<proteinExistence type="predicted"/>
<sequence length="199" mass="22622">MAMYRAEVEITGTRPILFNCFSPECIPLERKEKNGVAGNNPEEWKNTYKTTDEGFLYVDGSYIHRCLINAAKFTKRGLQSTLAATLDTLTDKLVFENRKVPNQERITTDASQEVYIDIRSVKMAKTSSRHIRYRLASSIGWKTSFSILWDSSLINKELLESVCHDAGLFVGIGDNRSNGFGRFEVNSFKAIPLRNRRNA</sequence>
<comment type="caution">
    <text evidence="1">The sequence shown here is derived from an EMBL/GenBank/DDBJ whole genome shotgun (WGS) entry which is preliminary data.</text>
</comment>
<dbReference type="PATRIC" id="fig|1637975.4.peg.2020"/>
<dbReference type="EMBL" id="LJIX01000006">
    <property type="protein sequence ID" value="KQL19085.1"/>
    <property type="molecule type" value="Genomic_DNA"/>
</dbReference>